<dbReference type="EMBL" id="JABVXQ010000005">
    <property type="protein sequence ID" value="KAF6109522.1"/>
    <property type="molecule type" value="Genomic_DNA"/>
</dbReference>
<accession>A0A834ECP5</accession>
<evidence type="ECO:0000313" key="2">
    <source>
        <dbReference type="EMBL" id="KAF6109522.1"/>
    </source>
</evidence>
<sequence>MVGGKDSASGWKAIGTSPSCLEASVSDHSTASGGCLLPRPGDASHRGARSHPKTDRGQDMSQETGEQKQISLQMGCMVFTSCTDPASFSQVHMGGCGRGQREGRCPGQRGFRVLGRGGCHLPAAWDQPCERNRAGECEPRHM</sequence>
<proteinExistence type="predicted"/>
<dbReference type="AlphaFoldDB" id="A0A834ECP5"/>
<comment type="caution">
    <text evidence="2">The sequence shown here is derived from an EMBL/GenBank/DDBJ whole genome shotgun (WGS) entry which is preliminary data.</text>
</comment>
<protein>
    <submittedName>
        <fullName evidence="2">Uncharacterized protein</fullName>
    </submittedName>
</protein>
<dbReference type="Proteomes" id="UP000664940">
    <property type="component" value="Unassembled WGS sequence"/>
</dbReference>
<evidence type="ECO:0000313" key="3">
    <source>
        <dbReference type="Proteomes" id="UP000664940"/>
    </source>
</evidence>
<reference evidence="2 3" key="1">
    <citation type="journal article" date="2020" name="Nature">
        <title>Six reference-quality genomes reveal evolution of bat adaptations.</title>
        <authorList>
            <person name="Jebb D."/>
            <person name="Huang Z."/>
            <person name="Pippel M."/>
            <person name="Hughes G.M."/>
            <person name="Lavrichenko K."/>
            <person name="Devanna P."/>
            <person name="Winkler S."/>
            <person name="Jermiin L.S."/>
            <person name="Skirmuntt E.C."/>
            <person name="Katzourakis A."/>
            <person name="Burkitt-Gray L."/>
            <person name="Ray D.A."/>
            <person name="Sullivan K.A.M."/>
            <person name="Roscito J.G."/>
            <person name="Kirilenko B.M."/>
            <person name="Davalos L.M."/>
            <person name="Corthals A.P."/>
            <person name="Power M.L."/>
            <person name="Jones G."/>
            <person name="Ransome R.D."/>
            <person name="Dechmann D.K.N."/>
            <person name="Locatelli A.G."/>
            <person name="Puechmaille S.J."/>
            <person name="Fedrigo O."/>
            <person name="Jarvis E.D."/>
            <person name="Hiller M."/>
            <person name="Vernes S.C."/>
            <person name="Myers E.W."/>
            <person name="Teeling E.C."/>
        </authorList>
    </citation>
    <scope>NUCLEOTIDE SEQUENCE [LARGE SCALE GENOMIC DNA]</scope>
    <source>
        <strain evidence="2">Bat1K_MPI-CBG_1</strain>
    </source>
</reference>
<evidence type="ECO:0000256" key="1">
    <source>
        <dbReference type="SAM" id="MobiDB-lite"/>
    </source>
</evidence>
<organism evidence="2 3">
    <name type="scientific">Phyllostomus discolor</name>
    <name type="common">pale spear-nosed bat</name>
    <dbReference type="NCBI Taxonomy" id="89673"/>
    <lineage>
        <taxon>Eukaryota</taxon>
        <taxon>Metazoa</taxon>
        <taxon>Chordata</taxon>
        <taxon>Craniata</taxon>
        <taxon>Vertebrata</taxon>
        <taxon>Euteleostomi</taxon>
        <taxon>Mammalia</taxon>
        <taxon>Eutheria</taxon>
        <taxon>Laurasiatheria</taxon>
        <taxon>Chiroptera</taxon>
        <taxon>Yangochiroptera</taxon>
        <taxon>Phyllostomidae</taxon>
        <taxon>Phyllostominae</taxon>
        <taxon>Phyllostomus</taxon>
    </lineage>
</organism>
<feature type="region of interest" description="Disordered" evidence="1">
    <location>
        <begin position="22"/>
        <end position="69"/>
    </location>
</feature>
<name>A0A834ECP5_9CHIR</name>
<gene>
    <name evidence="2" type="ORF">HJG60_010795</name>
</gene>
<feature type="compositionally biased region" description="Polar residues" evidence="1">
    <location>
        <begin position="59"/>
        <end position="69"/>
    </location>
</feature>